<sequence>MIVGNKLHLEFEFKLSDEEREELLESTVKEIIETNVGSFYERMARISIQYDMRAEVLTDTFEVTEVTINFTKNVGVASVKYDWDAYYGCKDMCGGDRIEDEWSFEVRRSTIVFDLNLPQDNRFDEI</sequence>
<protein>
    <submittedName>
        <fullName evidence="1">Uncharacterized protein</fullName>
    </submittedName>
</protein>
<dbReference type="RefSeq" id="WP_000635248.1">
    <property type="nucleotide sequence ID" value="NZ_ACYU01000108.1"/>
</dbReference>
<reference evidence="1 2" key="1">
    <citation type="journal article" date="2009" name="BMC Evol. Biol.">
        <title>Genomic taxonomy of Vibrios.</title>
        <authorList>
            <person name="Thompson C.C."/>
            <person name="Vicente A.C."/>
            <person name="Souza R.C."/>
            <person name="Vasconcelos A.T."/>
            <person name="Vesth T."/>
            <person name="Alves N.Jr."/>
            <person name="Ussery D.W."/>
            <person name="Iida T."/>
            <person name="Thompson F.L."/>
        </authorList>
    </citation>
    <scope>NUCLEOTIDE SEQUENCE [LARGE SCALE GENOMIC DNA]</scope>
    <source>
        <strain evidence="1 2">VM603</strain>
    </source>
</reference>
<evidence type="ECO:0000313" key="1">
    <source>
        <dbReference type="EMBL" id="EEW06596.1"/>
    </source>
</evidence>
<comment type="caution">
    <text evidence="1">The sequence shown here is derived from an EMBL/GenBank/DDBJ whole genome shotgun (WGS) entry which is preliminary data.</text>
</comment>
<dbReference type="EMBL" id="ACYU01000108">
    <property type="protein sequence ID" value="EEW06596.1"/>
    <property type="molecule type" value="Genomic_DNA"/>
</dbReference>
<gene>
    <name evidence="1" type="ORF">VMB_21750</name>
</gene>
<accession>D2YF78</accession>
<dbReference type="AlphaFoldDB" id="D2YF78"/>
<evidence type="ECO:0000313" key="2">
    <source>
        <dbReference type="Proteomes" id="UP000004827"/>
    </source>
</evidence>
<dbReference type="Proteomes" id="UP000004827">
    <property type="component" value="Unassembled WGS sequence"/>
</dbReference>
<proteinExistence type="predicted"/>
<organism evidence="1 2">
    <name type="scientific">Vibrio mimicus VM603</name>
    <dbReference type="NCBI Taxonomy" id="671074"/>
    <lineage>
        <taxon>Bacteria</taxon>
        <taxon>Pseudomonadati</taxon>
        <taxon>Pseudomonadota</taxon>
        <taxon>Gammaproteobacteria</taxon>
        <taxon>Vibrionales</taxon>
        <taxon>Vibrionaceae</taxon>
        <taxon>Vibrio</taxon>
    </lineage>
</organism>
<name>D2YF78_VIBMI</name>